<accession>A0A1R0GUF9</accession>
<dbReference type="AlphaFoldDB" id="A0A1R0GUF9"/>
<reference evidence="1 2" key="1">
    <citation type="journal article" date="2016" name="Mol. Biol. Evol.">
        <title>Genome-Wide Survey of Gut Fungi (Harpellales) Reveals the First Horizontally Transferred Ubiquitin Gene from a Mosquito Host.</title>
        <authorList>
            <person name="Wang Y."/>
            <person name="White M.M."/>
            <person name="Kvist S."/>
            <person name="Moncalvo J.M."/>
        </authorList>
    </citation>
    <scope>NUCLEOTIDE SEQUENCE [LARGE SCALE GENOMIC DNA]</scope>
    <source>
        <strain evidence="1 2">ALG-7-W6</strain>
    </source>
</reference>
<keyword evidence="2" id="KW-1185">Reference proteome</keyword>
<evidence type="ECO:0000313" key="2">
    <source>
        <dbReference type="Proteomes" id="UP000187455"/>
    </source>
</evidence>
<sequence>MGNLGPLVDRNDILKTKNKIINSDVLIDNRADFGSFNAPKKIEVCHQEHTKNVEKVTPTTINHPPPQ</sequence>
<dbReference type="EMBL" id="LSSL01003378">
    <property type="protein sequence ID" value="OLY80542.1"/>
    <property type="molecule type" value="Genomic_DNA"/>
</dbReference>
<comment type="caution">
    <text evidence="1">The sequence shown here is derived from an EMBL/GenBank/DDBJ whole genome shotgun (WGS) entry which is preliminary data.</text>
</comment>
<name>A0A1R0GUF9_9FUNG</name>
<feature type="non-terminal residue" evidence="1">
    <location>
        <position position="67"/>
    </location>
</feature>
<organism evidence="1 2">
    <name type="scientific">Smittium mucronatum</name>
    <dbReference type="NCBI Taxonomy" id="133383"/>
    <lineage>
        <taxon>Eukaryota</taxon>
        <taxon>Fungi</taxon>
        <taxon>Fungi incertae sedis</taxon>
        <taxon>Zoopagomycota</taxon>
        <taxon>Kickxellomycotina</taxon>
        <taxon>Harpellomycetes</taxon>
        <taxon>Harpellales</taxon>
        <taxon>Legeriomycetaceae</taxon>
        <taxon>Smittium</taxon>
    </lineage>
</organism>
<protein>
    <submittedName>
        <fullName evidence="1">Uncharacterized protein</fullName>
    </submittedName>
</protein>
<gene>
    <name evidence="1" type="ORF">AYI68_g5356</name>
</gene>
<evidence type="ECO:0000313" key="1">
    <source>
        <dbReference type="EMBL" id="OLY80542.1"/>
    </source>
</evidence>
<proteinExistence type="predicted"/>
<dbReference type="Proteomes" id="UP000187455">
    <property type="component" value="Unassembled WGS sequence"/>
</dbReference>